<dbReference type="Gene3D" id="2.60.120.680">
    <property type="entry name" value="GOLD domain"/>
    <property type="match status" value="1"/>
</dbReference>
<gene>
    <name evidence="2" type="ORF">X975_20799</name>
</gene>
<keyword evidence="3" id="KW-1185">Reference proteome</keyword>
<evidence type="ECO:0000313" key="2">
    <source>
        <dbReference type="EMBL" id="KFM63590.1"/>
    </source>
</evidence>
<feature type="domain" description="CRAL-TRIO" evidence="1">
    <location>
        <begin position="1"/>
        <end position="139"/>
    </location>
</feature>
<sequence>MSLSTYDIMAYCISVLEYDIQKAREQTEKTGKEINEISYILDFEHFSLQQCTYFCVVEIGLDLLRILQDYYPEIWKNILVVNAPFYFYQAFNLMRPILRHNLLQNIRVTSKEDTPGLLLKYVDPEVLPAFLGGKRVDSKGDPMCSEFVKYGGMVPEEYYACNRTYLRKKDLNTETILIAARSFYNYPVIVQKADSYIRIDLSVKSGSILTSLLYRPFDQDLERPNIPRTDERLDPHNEEHNIRLVSPPVRLQAHLVPISYNKFAAWPGIYIFKFDNTHSWLKSRRIDFNIRVESHCS</sequence>
<dbReference type="SUPFAM" id="SSF101576">
    <property type="entry name" value="Supernatant protein factor (SPF), C-terminal domain"/>
    <property type="match status" value="1"/>
</dbReference>
<dbReference type="STRING" id="407821.A0A087TEQ1"/>
<dbReference type="PANTHER" id="PTHR23324:SF83">
    <property type="entry name" value="SEC14-LIKE PROTEIN 2"/>
    <property type="match status" value="1"/>
</dbReference>
<dbReference type="InterPro" id="IPR051064">
    <property type="entry name" value="SEC14/CRAL-TRIO_domain"/>
</dbReference>
<proteinExistence type="predicted"/>
<dbReference type="InterPro" id="IPR036865">
    <property type="entry name" value="CRAL-TRIO_dom_sf"/>
</dbReference>
<dbReference type="Pfam" id="PF00650">
    <property type="entry name" value="CRAL_TRIO"/>
    <property type="match status" value="1"/>
</dbReference>
<dbReference type="Gene3D" id="3.40.525.10">
    <property type="entry name" value="CRAL-TRIO lipid binding domain"/>
    <property type="match status" value="1"/>
</dbReference>
<dbReference type="CDD" id="cd00170">
    <property type="entry name" value="SEC14"/>
    <property type="match status" value="1"/>
</dbReference>
<reference evidence="2 3" key="1">
    <citation type="submission" date="2013-11" db="EMBL/GenBank/DDBJ databases">
        <title>Genome sequencing of Stegodyphus mimosarum.</title>
        <authorList>
            <person name="Bechsgaard J."/>
        </authorList>
    </citation>
    <scope>NUCLEOTIDE SEQUENCE [LARGE SCALE GENOMIC DNA]</scope>
</reference>
<dbReference type="PANTHER" id="PTHR23324">
    <property type="entry name" value="SEC14 RELATED PROTEIN"/>
    <property type="match status" value="1"/>
</dbReference>
<dbReference type="InterPro" id="IPR036598">
    <property type="entry name" value="GOLD_dom_sf"/>
</dbReference>
<dbReference type="GO" id="GO:0005737">
    <property type="term" value="C:cytoplasm"/>
    <property type="evidence" value="ECO:0007669"/>
    <property type="project" value="TreeGrafter"/>
</dbReference>
<protein>
    <submittedName>
        <fullName evidence="2">SEC14-like protein 2</fullName>
    </submittedName>
</protein>
<accession>A0A087TEQ1</accession>
<name>A0A087TEQ1_STEMI</name>
<dbReference type="AlphaFoldDB" id="A0A087TEQ1"/>
<dbReference type="Proteomes" id="UP000054359">
    <property type="component" value="Unassembled WGS sequence"/>
</dbReference>
<organism evidence="2 3">
    <name type="scientific">Stegodyphus mimosarum</name>
    <name type="common">African social velvet spider</name>
    <dbReference type="NCBI Taxonomy" id="407821"/>
    <lineage>
        <taxon>Eukaryota</taxon>
        <taxon>Metazoa</taxon>
        <taxon>Ecdysozoa</taxon>
        <taxon>Arthropoda</taxon>
        <taxon>Chelicerata</taxon>
        <taxon>Arachnida</taxon>
        <taxon>Araneae</taxon>
        <taxon>Araneomorphae</taxon>
        <taxon>Entelegynae</taxon>
        <taxon>Eresoidea</taxon>
        <taxon>Eresidae</taxon>
        <taxon>Stegodyphus</taxon>
    </lineage>
</organism>
<evidence type="ECO:0000313" key="3">
    <source>
        <dbReference type="Proteomes" id="UP000054359"/>
    </source>
</evidence>
<dbReference type="EMBL" id="KK114877">
    <property type="protein sequence ID" value="KFM63590.1"/>
    <property type="molecule type" value="Genomic_DNA"/>
</dbReference>
<dbReference type="InterPro" id="IPR001251">
    <property type="entry name" value="CRAL-TRIO_dom"/>
</dbReference>
<feature type="non-terminal residue" evidence="2">
    <location>
        <position position="297"/>
    </location>
</feature>
<dbReference type="OMA" id="DPMCSEF"/>
<dbReference type="SMART" id="SM00516">
    <property type="entry name" value="SEC14"/>
    <property type="match status" value="1"/>
</dbReference>
<dbReference type="OrthoDB" id="6416797at2759"/>
<dbReference type="SUPFAM" id="SSF52087">
    <property type="entry name" value="CRAL/TRIO domain"/>
    <property type="match status" value="1"/>
</dbReference>
<evidence type="ECO:0000259" key="1">
    <source>
        <dbReference type="PROSITE" id="PS50191"/>
    </source>
</evidence>
<dbReference type="PROSITE" id="PS50191">
    <property type="entry name" value="CRAL_TRIO"/>
    <property type="match status" value="1"/>
</dbReference>